<dbReference type="Pfam" id="PF00743">
    <property type="entry name" value="FMO-like"/>
    <property type="match status" value="1"/>
</dbReference>
<accession>A0A5C5FR89</accession>
<keyword evidence="2" id="KW-0285">Flavoprotein</keyword>
<dbReference type="STRING" id="5288.A0A5C5FR89"/>
<gene>
    <name evidence="6" type="ORF">DMC30DRAFT_448951</name>
</gene>
<evidence type="ECO:0000313" key="7">
    <source>
        <dbReference type="Proteomes" id="UP000311382"/>
    </source>
</evidence>
<protein>
    <recommendedName>
        <fullName evidence="8">FAD/NAD(P)-binding domain-containing protein</fullName>
    </recommendedName>
</protein>
<keyword evidence="5" id="KW-0472">Membrane</keyword>
<dbReference type="GO" id="GO:0050660">
    <property type="term" value="F:flavin adenine dinucleotide binding"/>
    <property type="evidence" value="ECO:0007669"/>
    <property type="project" value="InterPro"/>
</dbReference>
<evidence type="ECO:0008006" key="8">
    <source>
        <dbReference type="Google" id="ProtNLM"/>
    </source>
</evidence>
<dbReference type="GO" id="GO:0004499">
    <property type="term" value="F:N,N-dimethylaniline monooxygenase activity"/>
    <property type="evidence" value="ECO:0007669"/>
    <property type="project" value="InterPro"/>
</dbReference>
<dbReference type="InterPro" id="IPR020946">
    <property type="entry name" value="Flavin_mOase-like"/>
</dbReference>
<evidence type="ECO:0000256" key="1">
    <source>
        <dbReference type="ARBA" id="ARBA00010139"/>
    </source>
</evidence>
<comment type="caution">
    <text evidence="6">The sequence shown here is derived from an EMBL/GenBank/DDBJ whole genome shotgun (WGS) entry which is preliminary data.</text>
</comment>
<dbReference type="SUPFAM" id="SSF51905">
    <property type="entry name" value="FAD/NAD(P)-binding domain"/>
    <property type="match status" value="1"/>
</dbReference>
<dbReference type="GO" id="GO:0050661">
    <property type="term" value="F:NADP binding"/>
    <property type="evidence" value="ECO:0007669"/>
    <property type="project" value="InterPro"/>
</dbReference>
<evidence type="ECO:0000313" key="6">
    <source>
        <dbReference type="EMBL" id="TNY18311.1"/>
    </source>
</evidence>
<dbReference type="Gene3D" id="3.50.50.60">
    <property type="entry name" value="FAD/NAD(P)-binding domain"/>
    <property type="match status" value="2"/>
</dbReference>
<evidence type="ECO:0000256" key="5">
    <source>
        <dbReference type="SAM" id="Phobius"/>
    </source>
</evidence>
<evidence type="ECO:0000256" key="2">
    <source>
        <dbReference type="ARBA" id="ARBA00022630"/>
    </source>
</evidence>
<dbReference type="AlphaFoldDB" id="A0A5C5FR89"/>
<reference evidence="6 7" key="1">
    <citation type="submission" date="2019-03" db="EMBL/GenBank/DDBJ databases">
        <title>Rhodosporidium diobovatum UCD-FST 08-225 genome sequencing, assembly, and annotation.</title>
        <authorList>
            <person name="Fakankun I.U."/>
            <person name="Fristensky B."/>
            <person name="Levin D.B."/>
        </authorList>
    </citation>
    <scope>NUCLEOTIDE SEQUENCE [LARGE SCALE GENOMIC DNA]</scope>
    <source>
        <strain evidence="6 7">UCD-FST 08-225</strain>
    </source>
</reference>
<dbReference type="PANTHER" id="PTHR42877">
    <property type="entry name" value="L-ORNITHINE N(5)-MONOOXYGENASE-RELATED"/>
    <property type="match status" value="1"/>
</dbReference>
<keyword evidence="4" id="KW-0560">Oxidoreductase</keyword>
<dbReference type="Proteomes" id="UP000311382">
    <property type="component" value="Unassembled WGS sequence"/>
</dbReference>
<dbReference type="OrthoDB" id="74360at2759"/>
<keyword evidence="7" id="KW-1185">Reference proteome</keyword>
<organism evidence="6 7">
    <name type="scientific">Rhodotorula diobovata</name>
    <dbReference type="NCBI Taxonomy" id="5288"/>
    <lineage>
        <taxon>Eukaryota</taxon>
        <taxon>Fungi</taxon>
        <taxon>Dikarya</taxon>
        <taxon>Basidiomycota</taxon>
        <taxon>Pucciniomycotina</taxon>
        <taxon>Microbotryomycetes</taxon>
        <taxon>Sporidiobolales</taxon>
        <taxon>Sporidiobolaceae</taxon>
        <taxon>Rhodotorula</taxon>
    </lineage>
</organism>
<name>A0A5C5FR89_9BASI</name>
<sequence>MSISEKQPLLGQSYTQKSAPDAKSHYTAIVMGAGLSGMATAIQLKRKMGLDDVLVYEKTGDIGGTWNVNRYPGAACDIPITFYSFSFYPAYHAKSDWAGQKDILEYLHEVQDKFNLRNIVFRTAVETAQFSRDDGLWHLSVRDEQTGEVRHRTCNILLSCLGGLTIPNDPPFDPKEFSGDVFHSARWREDVSLTGKDVVVVGNGCSAAQIVPEIVKDAHYVTQIARSRQTFFKRIPTPDGPFVRFLMRWLPGFGFLLRAAVFFVIEGLFRIMDIKKGAKDRQRAVKELREYMHEKAPKKYWKDLEPDFDIAAKRRVFDSGYYESLGAPNMELIADDTVTSVKGDKVFTKAGRTVRADVIVLATGFKVRDFLFPLKVKNDKGVSLQDRLNANGVKTYQSTLVSDFPNFFWVMGPNSATGHSSVLFTSECQLNLVFHLIRPILNELRRGNAGGGKDGKPAPYVEVTPEAEDRYYAVLRAEMKKKIWEKDGGVSWYVDQKTGLCTTLFPFSQVVFWRWCTFPRLGDFKWTKASQPGAWRSYLGWY</sequence>
<dbReference type="InterPro" id="IPR051209">
    <property type="entry name" value="FAD-bind_Monooxygenase_sf"/>
</dbReference>
<dbReference type="InterPro" id="IPR036188">
    <property type="entry name" value="FAD/NAD-bd_sf"/>
</dbReference>
<keyword evidence="3" id="KW-0274">FAD</keyword>
<keyword evidence="5" id="KW-0812">Transmembrane</keyword>
<evidence type="ECO:0000256" key="3">
    <source>
        <dbReference type="ARBA" id="ARBA00022827"/>
    </source>
</evidence>
<feature type="transmembrane region" description="Helical" evidence="5">
    <location>
        <begin position="249"/>
        <end position="269"/>
    </location>
</feature>
<comment type="similarity">
    <text evidence="1">Belongs to the FAD-binding monooxygenase family.</text>
</comment>
<dbReference type="PANTHER" id="PTHR42877:SF5">
    <property type="entry name" value="L-ORNITHINE N(5)-MONOOXYGENASE-RELATED"/>
    <property type="match status" value="1"/>
</dbReference>
<dbReference type="EMBL" id="SOZI01000145">
    <property type="protein sequence ID" value="TNY18311.1"/>
    <property type="molecule type" value="Genomic_DNA"/>
</dbReference>
<keyword evidence="5" id="KW-1133">Transmembrane helix</keyword>
<evidence type="ECO:0000256" key="4">
    <source>
        <dbReference type="ARBA" id="ARBA00023002"/>
    </source>
</evidence>
<proteinExistence type="inferred from homology"/>